<keyword evidence="5 8" id="KW-0418">Kinase</keyword>
<keyword evidence="4 8" id="KW-0547">Nucleotide-binding</keyword>
<keyword evidence="12" id="KW-1185">Reference proteome</keyword>
<dbReference type="CDD" id="cd05153">
    <property type="entry name" value="HomoserineK_II"/>
    <property type="match status" value="1"/>
</dbReference>
<keyword evidence="1 8" id="KW-0028">Amino-acid biosynthesis</keyword>
<dbReference type="InterPro" id="IPR002575">
    <property type="entry name" value="Aminoglycoside_PTrfase"/>
</dbReference>
<dbReference type="SUPFAM" id="SSF56112">
    <property type="entry name" value="Protein kinase-like (PK-like)"/>
    <property type="match status" value="1"/>
</dbReference>
<dbReference type="Gene3D" id="3.30.200.20">
    <property type="entry name" value="Phosphorylase Kinase, domain 1"/>
    <property type="match status" value="1"/>
</dbReference>
<dbReference type="GO" id="GO:0005524">
    <property type="term" value="F:ATP binding"/>
    <property type="evidence" value="ECO:0007669"/>
    <property type="project" value="UniProtKB-KW"/>
</dbReference>
<dbReference type="EC" id="2.7.1.39" evidence="8 9"/>
<evidence type="ECO:0000313" key="12">
    <source>
        <dbReference type="Proteomes" id="UP000501891"/>
    </source>
</evidence>
<evidence type="ECO:0000256" key="1">
    <source>
        <dbReference type="ARBA" id="ARBA00022605"/>
    </source>
</evidence>
<protein>
    <recommendedName>
        <fullName evidence="8 9">Homoserine kinase</fullName>
        <shortName evidence="8">HK</shortName>
        <shortName evidence="8">HSK</shortName>
        <ecNumber evidence="8 9">2.7.1.39</ecNumber>
    </recommendedName>
</protein>
<evidence type="ECO:0000256" key="9">
    <source>
        <dbReference type="NCBIfam" id="TIGR00938"/>
    </source>
</evidence>
<evidence type="ECO:0000256" key="4">
    <source>
        <dbReference type="ARBA" id="ARBA00022741"/>
    </source>
</evidence>
<gene>
    <name evidence="8" type="primary">thrB</name>
    <name evidence="11" type="ORF">HHL28_02495</name>
</gene>
<dbReference type="InterPro" id="IPR011009">
    <property type="entry name" value="Kinase-like_dom_sf"/>
</dbReference>
<comment type="similarity">
    <text evidence="7 8">Belongs to the pseudomonas-type ThrB family.</text>
</comment>
<dbReference type="EMBL" id="CP051775">
    <property type="protein sequence ID" value="QJE72124.1"/>
    <property type="molecule type" value="Genomic_DNA"/>
</dbReference>
<accession>A0A858R408</accession>
<dbReference type="Proteomes" id="UP000501891">
    <property type="component" value="Chromosome"/>
</dbReference>
<dbReference type="UniPathway" id="UPA00050">
    <property type="reaction ID" value="UER00064"/>
</dbReference>
<dbReference type="GO" id="GO:0004413">
    <property type="term" value="F:homoserine kinase activity"/>
    <property type="evidence" value="ECO:0007669"/>
    <property type="project" value="UniProtKB-UniRule"/>
</dbReference>
<dbReference type="GO" id="GO:0009088">
    <property type="term" value="P:threonine biosynthetic process"/>
    <property type="evidence" value="ECO:0007669"/>
    <property type="project" value="UniProtKB-UniRule"/>
</dbReference>
<sequence length="326" mass="35874">MAVYTEVSDEDVRSFVAQYPLGEVVSCKGIAEGVENSNFLLVTESGPFILTLYEKRVDPADLPFFLGLMEHLAANGVTCPQPVRARDGEALRTLCGRPAVLVTFLKGMWPRRILPEHCAGLGAGLASLHLAGAGFPLKRRNALSVQGWRPLFEASAPRADEVKPGLRDALAAELDHLERSWPADLPAGVIHADLFPDNVFFRDGKLSGLIDFYFACDDLLAYDVAICLNAWCFEPDGSFNITKARLLLANYARTRPLSAAELAALPLLARGSAIRFLLTRLYDWLNTPAGAMVRRKDPLEYLHKLRFHQQVRTVAEYGLDPASLGL</sequence>
<keyword evidence="6 8" id="KW-0067">ATP-binding</keyword>
<reference evidence="11" key="1">
    <citation type="submission" date="2020-04" db="EMBL/GenBank/DDBJ databases">
        <title>A desert anoxygenic phototrophic bacterium fixes CO2 using RubisCO under aerobic conditions.</title>
        <authorList>
            <person name="Tang K."/>
        </authorList>
    </citation>
    <scope>NUCLEOTIDE SEQUENCE [LARGE SCALE GENOMIC DNA]</scope>
    <source>
        <strain evidence="11">MIMtkB3</strain>
    </source>
</reference>
<keyword evidence="3 8" id="KW-0791">Threonine biosynthesis</keyword>
<feature type="domain" description="Aminoglycoside phosphotransferase" evidence="10">
    <location>
        <begin position="27"/>
        <end position="257"/>
    </location>
</feature>
<comment type="pathway">
    <text evidence="8">Amino-acid biosynthesis; L-threonine biosynthesis; L-threonine from L-aspartate: step 4/5.</text>
</comment>
<keyword evidence="2 8" id="KW-0808">Transferase</keyword>
<organism evidence="11 12">
    <name type="scientific">Aerophototrophica crusticola</name>
    <dbReference type="NCBI Taxonomy" id="1709002"/>
    <lineage>
        <taxon>Bacteria</taxon>
        <taxon>Pseudomonadati</taxon>
        <taxon>Pseudomonadota</taxon>
        <taxon>Alphaproteobacteria</taxon>
        <taxon>Rhodospirillales</taxon>
        <taxon>Rhodospirillaceae</taxon>
        <taxon>Aerophototrophica</taxon>
    </lineage>
</organism>
<dbReference type="InterPro" id="IPR005280">
    <property type="entry name" value="Homoserine_kinase_II"/>
</dbReference>
<dbReference type="Gene3D" id="3.90.1200.10">
    <property type="match status" value="1"/>
</dbReference>
<evidence type="ECO:0000256" key="8">
    <source>
        <dbReference type="HAMAP-Rule" id="MF_00301"/>
    </source>
</evidence>
<evidence type="ECO:0000256" key="7">
    <source>
        <dbReference type="ARBA" id="ARBA00038240"/>
    </source>
</evidence>
<proteinExistence type="inferred from homology"/>
<dbReference type="InterPro" id="IPR050249">
    <property type="entry name" value="Pseudomonas-type_ThrB"/>
</dbReference>
<dbReference type="NCBIfam" id="NF003558">
    <property type="entry name" value="PRK05231.1"/>
    <property type="match status" value="1"/>
</dbReference>
<evidence type="ECO:0000256" key="3">
    <source>
        <dbReference type="ARBA" id="ARBA00022697"/>
    </source>
</evidence>
<dbReference type="KEGG" id="acru:HHL28_02495"/>
<evidence type="ECO:0000259" key="10">
    <source>
        <dbReference type="Pfam" id="PF01636"/>
    </source>
</evidence>
<name>A0A858R408_9PROT</name>
<evidence type="ECO:0000256" key="2">
    <source>
        <dbReference type="ARBA" id="ARBA00022679"/>
    </source>
</evidence>
<comment type="catalytic activity">
    <reaction evidence="8">
        <text>L-homoserine + ATP = O-phospho-L-homoserine + ADP + H(+)</text>
        <dbReference type="Rhea" id="RHEA:13985"/>
        <dbReference type="ChEBI" id="CHEBI:15378"/>
        <dbReference type="ChEBI" id="CHEBI:30616"/>
        <dbReference type="ChEBI" id="CHEBI:57476"/>
        <dbReference type="ChEBI" id="CHEBI:57590"/>
        <dbReference type="ChEBI" id="CHEBI:456216"/>
        <dbReference type="EC" id="2.7.1.39"/>
    </reaction>
</comment>
<dbReference type="Pfam" id="PF01636">
    <property type="entry name" value="APH"/>
    <property type="match status" value="1"/>
</dbReference>
<dbReference type="PANTHER" id="PTHR21064">
    <property type="entry name" value="AMINOGLYCOSIDE PHOSPHOTRANSFERASE DOMAIN-CONTAINING PROTEIN-RELATED"/>
    <property type="match status" value="1"/>
</dbReference>
<evidence type="ECO:0000256" key="5">
    <source>
        <dbReference type="ARBA" id="ARBA00022777"/>
    </source>
</evidence>
<dbReference type="AlphaFoldDB" id="A0A858R408"/>
<dbReference type="PANTHER" id="PTHR21064:SF6">
    <property type="entry name" value="AMINOGLYCOSIDE PHOSPHOTRANSFERASE DOMAIN-CONTAINING PROTEIN"/>
    <property type="match status" value="1"/>
</dbReference>
<evidence type="ECO:0000256" key="6">
    <source>
        <dbReference type="ARBA" id="ARBA00022840"/>
    </source>
</evidence>
<evidence type="ECO:0000313" key="11">
    <source>
        <dbReference type="EMBL" id="QJE72124.1"/>
    </source>
</evidence>
<dbReference type="NCBIfam" id="TIGR00938">
    <property type="entry name" value="thrB_alt"/>
    <property type="match status" value="1"/>
</dbReference>
<dbReference type="HAMAP" id="MF_00301">
    <property type="entry name" value="Homoser_kinase_2"/>
    <property type="match status" value="1"/>
</dbReference>